<reference evidence="1" key="1">
    <citation type="submission" date="2020-05" db="EMBL/GenBank/DDBJ databases">
        <title>Fertoebacter nigrum gen. nov., sp. nov., a new member of the family Rhodobacteraceae.</title>
        <authorList>
            <person name="Szuroczki S."/>
            <person name="Abbaszade G."/>
            <person name="Buni D."/>
            <person name="Schumann P."/>
            <person name="Toth E."/>
        </authorList>
    </citation>
    <scope>NUCLEOTIDE SEQUENCE</scope>
    <source>
        <strain evidence="1">RG-N-1a</strain>
    </source>
</reference>
<name>A0A8X8H372_9RHOB</name>
<gene>
    <name evidence="1" type="ORF">GEU84_018365</name>
</gene>
<keyword evidence="2" id="KW-1185">Reference proteome</keyword>
<evidence type="ECO:0008006" key="3">
    <source>
        <dbReference type="Google" id="ProtNLM"/>
    </source>
</evidence>
<dbReference type="EMBL" id="WHUT02000014">
    <property type="protein sequence ID" value="NUB46360.1"/>
    <property type="molecule type" value="Genomic_DNA"/>
</dbReference>
<proteinExistence type="predicted"/>
<accession>A0A8X8H372</accession>
<sequence>MTRYVFQHLSATTNIGDRVTTPSRWLDFGTDTVVQNFGADAPPCDVAILGGGQVYAQALAAVLHHTSAARHRVTWAVGMRANNPGSYRHEVFAGRLSLMGCRDVDVPRTVYVPCASCLCPRFDRLPAPQHEVVIYAHGGKSDGIAWPPGIPVLSNLRGTFMEKLAFIASGAIVVTNSYHGTYWAMLMGRRVLALPFSAKFGGFARMPATADPADWQGELARAHALPGYLEECRSANRAFHERVMNLP</sequence>
<comment type="caution">
    <text evidence="1">The sequence shown here is derived from an EMBL/GenBank/DDBJ whole genome shotgun (WGS) entry which is preliminary data.</text>
</comment>
<evidence type="ECO:0000313" key="1">
    <source>
        <dbReference type="EMBL" id="NUB46360.1"/>
    </source>
</evidence>
<dbReference type="RefSeq" id="WP_152825222.1">
    <property type="nucleotide sequence ID" value="NZ_WHUT02000014.1"/>
</dbReference>
<dbReference type="Proteomes" id="UP000484076">
    <property type="component" value="Unassembled WGS sequence"/>
</dbReference>
<evidence type="ECO:0000313" key="2">
    <source>
        <dbReference type="Proteomes" id="UP000484076"/>
    </source>
</evidence>
<organism evidence="1 2">
    <name type="scientific">Fertoeibacter niger</name>
    <dbReference type="NCBI Taxonomy" id="2656921"/>
    <lineage>
        <taxon>Bacteria</taxon>
        <taxon>Pseudomonadati</taxon>
        <taxon>Pseudomonadota</taxon>
        <taxon>Alphaproteobacteria</taxon>
        <taxon>Rhodobacterales</taxon>
        <taxon>Paracoccaceae</taxon>
        <taxon>Fertoeibacter</taxon>
    </lineage>
</organism>
<dbReference type="AlphaFoldDB" id="A0A8X8H372"/>
<protein>
    <recommendedName>
        <fullName evidence="3">Polysaccharide pyruvyl transferase domain-containing protein</fullName>
    </recommendedName>
</protein>